<dbReference type="InterPro" id="IPR003251">
    <property type="entry name" value="Rr_diiron-bd_dom"/>
</dbReference>
<dbReference type="InterPro" id="IPR012347">
    <property type="entry name" value="Ferritin-like"/>
</dbReference>
<comment type="caution">
    <text evidence="2">The sequence shown here is derived from an EMBL/GenBank/DDBJ whole genome shotgun (WGS) entry which is preliminary data.</text>
</comment>
<gene>
    <name evidence="2" type="ORF">C4532_01245</name>
</gene>
<protein>
    <recommendedName>
        <fullName evidence="1">Ferritin-like diiron domain-containing protein</fullName>
    </recommendedName>
</protein>
<organism evidence="2 3">
    <name type="scientific">Candidatus Abyssobacteria bacterium SURF_17</name>
    <dbReference type="NCBI Taxonomy" id="2093361"/>
    <lineage>
        <taxon>Bacteria</taxon>
        <taxon>Pseudomonadati</taxon>
        <taxon>Candidatus Hydrogenedentota</taxon>
        <taxon>Candidatus Abyssobacteria</taxon>
    </lineage>
</organism>
<dbReference type="GO" id="GO:0016491">
    <property type="term" value="F:oxidoreductase activity"/>
    <property type="evidence" value="ECO:0007669"/>
    <property type="project" value="InterPro"/>
</dbReference>
<dbReference type="SUPFAM" id="SSF47240">
    <property type="entry name" value="Ferritin-like"/>
    <property type="match status" value="1"/>
</dbReference>
<dbReference type="Pfam" id="PF02915">
    <property type="entry name" value="Rubrerythrin"/>
    <property type="match status" value="2"/>
</dbReference>
<dbReference type="PANTHER" id="PTHR33531:SF10">
    <property type="entry name" value="BLR7895 PROTEIN"/>
    <property type="match status" value="1"/>
</dbReference>
<proteinExistence type="predicted"/>
<dbReference type="CDD" id="cd01045">
    <property type="entry name" value="Ferritin_like_AB"/>
    <property type="match status" value="1"/>
</dbReference>
<feature type="domain" description="Ferritin-like diiron" evidence="1">
    <location>
        <begin position="86"/>
        <end position="152"/>
    </location>
</feature>
<evidence type="ECO:0000313" key="2">
    <source>
        <dbReference type="EMBL" id="RJP75038.1"/>
    </source>
</evidence>
<dbReference type="EMBL" id="QZKI01000008">
    <property type="protein sequence ID" value="RJP75038.1"/>
    <property type="molecule type" value="Genomic_DNA"/>
</dbReference>
<dbReference type="GO" id="GO:0046872">
    <property type="term" value="F:metal ion binding"/>
    <property type="evidence" value="ECO:0007669"/>
    <property type="project" value="InterPro"/>
</dbReference>
<sequence length="152" mass="17796">MGDRNFTPRQILNRAIGKEVEAKTMYEIYAQKVKEPQSKRLLEELAREELGHKHALEKINPDTPGTFKAQKISSSEFSDFSDRPKITKESTMQEVLRYAIAEEADAFNFYSSLSNYADDKKLRDLLNRLASEEQTHKQRLERMYDEMFQPDN</sequence>
<evidence type="ECO:0000313" key="3">
    <source>
        <dbReference type="Proteomes" id="UP000285961"/>
    </source>
</evidence>
<dbReference type="PROSITE" id="PS50905">
    <property type="entry name" value="FERRITIN_LIKE"/>
    <property type="match status" value="1"/>
</dbReference>
<dbReference type="Proteomes" id="UP000285961">
    <property type="component" value="Unassembled WGS sequence"/>
</dbReference>
<dbReference type="AlphaFoldDB" id="A0A419F8V2"/>
<dbReference type="PANTHER" id="PTHR33531">
    <property type="entry name" value="RUBRERYTHRIN SUBFAMILY"/>
    <property type="match status" value="1"/>
</dbReference>
<dbReference type="InterPro" id="IPR009040">
    <property type="entry name" value="Ferritin-like_diiron"/>
</dbReference>
<reference evidence="2 3" key="1">
    <citation type="journal article" date="2017" name="ISME J.">
        <title>Energy and carbon metabolisms in a deep terrestrial subsurface fluid microbial community.</title>
        <authorList>
            <person name="Momper L."/>
            <person name="Jungbluth S.P."/>
            <person name="Lee M.D."/>
            <person name="Amend J.P."/>
        </authorList>
    </citation>
    <scope>NUCLEOTIDE SEQUENCE [LARGE SCALE GENOMIC DNA]</scope>
    <source>
        <strain evidence="2">SURF_17</strain>
    </source>
</reference>
<evidence type="ECO:0000259" key="1">
    <source>
        <dbReference type="PROSITE" id="PS50905"/>
    </source>
</evidence>
<name>A0A419F8V2_9BACT</name>
<dbReference type="Gene3D" id="1.20.1260.10">
    <property type="match status" value="1"/>
</dbReference>
<dbReference type="InterPro" id="IPR009078">
    <property type="entry name" value="Ferritin-like_SF"/>
</dbReference>
<accession>A0A419F8V2</accession>